<feature type="transmembrane region" description="Helical" evidence="14">
    <location>
        <begin position="6"/>
        <end position="33"/>
    </location>
</feature>
<proteinExistence type="predicted"/>
<name>A0A2A6DZH1_9BACL</name>
<keyword evidence="8" id="KW-0547">Nucleotide-binding</keyword>
<dbReference type="PROSITE" id="PS50109">
    <property type="entry name" value="HIS_KIN"/>
    <property type="match status" value="1"/>
</dbReference>
<dbReference type="Gene3D" id="3.30.565.10">
    <property type="entry name" value="Histidine kinase-like ATPase, C-terminal domain"/>
    <property type="match status" value="1"/>
</dbReference>
<dbReference type="InterPro" id="IPR003661">
    <property type="entry name" value="HisK_dim/P_dom"/>
</dbReference>
<keyword evidence="5" id="KW-0597">Phosphoprotein</keyword>
<dbReference type="PANTHER" id="PTHR45528:SF1">
    <property type="entry name" value="SENSOR HISTIDINE KINASE CPXA"/>
    <property type="match status" value="1"/>
</dbReference>
<evidence type="ECO:0000256" key="13">
    <source>
        <dbReference type="ARBA" id="ARBA00023136"/>
    </source>
</evidence>
<dbReference type="Pfam" id="PF00512">
    <property type="entry name" value="HisKA"/>
    <property type="match status" value="1"/>
</dbReference>
<feature type="transmembrane region" description="Helical" evidence="14">
    <location>
        <begin position="162"/>
        <end position="183"/>
    </location>
</feature>
<keyword evidence="11 14" id="KW-1133">Transmembrane helix</keyword>
<evidence type="ECO:0000256" key="11">
    <source>
        <dbReference type="ARBA" id="ARBA00022989"/>
    </source>
</evidence>
<dbReference type="InterPro" id="IPR003660">
    <property type="entry name" value="HAMP_dom"/>
</dbReference>
<sequence length="461" mass="51299">MKNRPLAFQIWTVVAGTTAGVGLLVAALLPVVVGRFFTKEMFETIENAQAMRFPPKIADFEELRRRGTPDPSEVQTMRTVSHALVRDDGAVVAGARLPPQALEHIARTASAQSATTGRYTADVDGRTLYYVVRRLPPPFRDVSVVSFMWDAYRDRLVRTLSLQIGGVLVAVFLLSWLPAVWLARRLTRPLVRLEEHVQAIADRRWDKPIPVDRRDEIGRLAASIERMRDRLKRQDEAERSFLQRVSHGLKTPVMVVRSYAQAIRDGVFPQGDLMQSVDIIEREAERLEKGIRDLLYLAKLDYLSSAPAAADAVAREPFALDRLVASAVERMRWRRPDLAWELELAPVTLAGDAEQWTAAVENLIDNAIRHAASRVAVRLAAHENGAMLSVENDGPPLDENVRHQLFRPFGAGPGGEFGLGLAIVRRIADLHGAAVFAENTDGGVAFKVEFVRRKDEGGTTT</sequence>
<dbReference type="EC" id="2.7.13.3" evidence="3"/>
<dbReference type="SUPFAM" id="SSF47384">
    <property type="entry name" value="Homodimeric domain of signal transducing histidine kinase"/>
    <property type="match status" value="1"/>
</dbReference>
<gene>
    <name evidence="17" type="ORF">BLM47_09995</name>
</gene>
<evidence type="ECO:0000256" key="10">
    <source>
        <dbReference type="ARBA" id="ARBA00022840"/>
    </source>
</evidence>
<dbReference type="Gene3D" id="1.10.287.130">
    <property type="match status" value="1"/>
</dbReference>
<dbReference type="GO" id="GO:0005886">
    <property type="term" value="C:plasma membrane"/>
    <property type="evidence" value="ECO:0007669"/>
    <property type="project" value="UniProtKB-SubCell"/>
</dbReference>
<keyword evidence="6" id="KW-0808">Transferase</keyword>
<evidence type="ECO:0000256" key="5">
    <source>
        <dbReference type="ARBA" id="ARBA00022553"/>
    </source>
</evidence>
<dbReference type="Pfam" id="PF02518">
    <property type="entry name" value="HATPase_c"/>
    <property type="match status" value="1"/>
</dbReference>
<dbReference type="SUPFAM" id="SSF158472">
    <property type="entry name" value="HAMP domain-like"/>
    <property type="match status" value="1"/>
</dbReference>
<dbReference type="InterPro" id="IPR003594">
    <property type="entry name" value="HATPase_dom"/>
</dbReference>
<dbReference type="InterPro" id="IPR050398">
    <property type="entry name" value="HssS/ArlS-like"/>
</dbReference>
<comment type="caution">
    <text evidence="17">The sequence shown here is derived from an EMBL/GenBank/DDBJ whole genome shotgun (WGS) entry which is preliminary data.</text>
</comment>
<evidence type="ECO:0000259" key="15">
    <source>
        <dbReference type="PROSITE" id="PS50109"/>
    </source>
</evidence>
<comment type="subcellular location">
    <subcellularLocation>
        <location evidence="2">Cell membrane</location>
        <topology evidence="2">Multi-pass membrane protein</topology>
    </subcellularLocation>
</comment>
<evidence type="ECO:0000313" key="17">
    <source>
        <dbReference type="EMBL" id="PDO09897.1"/>
    </source>
</evidence>
<dbReference type="PROSITE" id="PS50885">
    <property type="entry name" value="HAMP"/>
    <property type="match status" value="1"/>
</dbReference>
<evidence type="ECO:0000256" key="14">
    <source>
        <dbReference type="SAM" id="Phobius"/>
    </source>
</evidence>
<dbReference type="InterPro" id="IPR036890">
    <property type="entry name" value="HATPase_C_sf"/>
</dbReference>
<keyword evidence="7 14" id="KW-0812">Transmembrane</keyword>
<dbReference type="SUPFAM" id="SSF55874">
    <property type="entry name" value="ATPase domain of HSP90 chaperone/DNA topoisomerase II/histidine kinase"/>
    <property type="match status" value="1"/>
</dbReference>
<evidence type="ECO:0000256" key="2">
    <source>
        <dbReference type="ARBA" id="ARBA00004651"/>
    </source>
</evidence>
<evidence type="ECO:0000256" key="7">
    <source>
        <dbReference type="ARBA" id="ARBA00022692"/>
    </source>
</evidence>
<dbReference type="InterPro" id="IPR036097">
    <property type="entry name" value="HisK_dim/P_sf"/>
</dbReference>
<reference evidence="17 18" key="1">
    <citation type="submission" date="2016-12" db="EMBL/GenBank/DDBJ databases">
        <title>Candidatus Reconcilibacillus cellulovorans genome.</title>
        <authorList>
            <person name="Kolinko S."/>
            <person name="Wu Y.-W."/>
            <person name="Tachea F."/>
            <person name="Denzel E."/>
            <person name="Hiras J."/>
            <person name="Baecker N."/>
            <person name="Chan L.J."/>
            <person name="Eichorst S.A."/>
            <person name="Frey D."/>
            <person name="Adams P.D."/>
            <person name="Pray T."/>
            <person name="Tanjore D."/>
            <person name="Petzold C.J."/>
            <person name="Gladden J.M."/>
            <person name="Simmons B.A."/>
            <person name="Singer S.W."/>
        </authorList>
    </citation>
    <scope>NUCLEOTIDE SEQUENCE [LARGE SCALE GENOMIC DNA]</scope>
    <source>
        <strain evidence="17">JTherm</strain>
    </source>
</reference>
<dbReference type="CDD" id="cd00075">
    <property type="entry name" value="HATPase"/>
    <property type="match status" value="1"/>
</dbReference>
<keyword evidence="13 14" id="KW-0472">Membrane</keyword>
<protein>
    <recommendedName>
        <fullName evidence="3">histidine kinase</fullName>
        <ecNumber evidence="3">2.7.13.3</ecNumber>
    </recommendedName>
</protein>
<dbReference type="InterPro" id="IPR005467">
    <property type="entry name" value="His_kinase_dom"/>
</dbReference>
<dbReference type="CDD" id="cd00082">
    <property type="entry name" value="HisKA"/>
    <property type="match status" value="1"/>
</dbReference>
<evidence type="ECO:0000256" key="12">
    <source>
        <dbReference type="ARBA" id="ARBA00023012"/>
    </source>
</evidence>
<feature type="domain" description="Histidine kinase" evidence="15">
    <location>
        <begin position="244"/>
        <end position="454"/>
    </location>
</feature>
<dbReference type="Pfam" id="PF00672">
    <property type="entry name" value="HAMP"/>
    <property type="match status" value="1"/>
</dbReference>
<dbReference type="PANTHER" id="PTHR45528">
    <property type="entry name" value="SENSOR HISTIDINE KINASE CPXA"/>
    <property type="match status" value="1"/>
</dbReference>
<dbReference type="Gene3D" id="6.10.340.10">
    <property type="match status" value="1"/>
</dbReference>
<feature type="domain" description="HAMP" evidence="16">
    <location>
        <begin position="184"/>
        <end position="236"/>
    </location>
</feature>
<keyword evidence="12" id="KW-0902">Two-component regulatory system</keyword>
<comment type="catalytic activity">
    <reaction evidence="1">
        <text>ATP + protein L-histidine = ADP + protein N-phospho-L-histidine.</text>
        <dbReference type="EC" id="2.7.13.3"/>
    </reaction>
</comment>
<evidence type="ECO:0000259" key="16">
    <source>
        <dbReference type="PROSITE" id="PS50885"/>
    </source>
</evidence>
<evidence type="ECO:0000256" key="1">
    <source>
        <dbReference type="ARBA" id="ARBA00000085"/>
    </source>
</evidence>
<dbReference type="SMART" id="SM00388">
    <property type="entry name" value="HisKA"/>
    <property type="match status" value="1"/>
</dbReference>
<organism evidence="17 18">
    <name type="scientific">Candidatus Reconcilbacillus cellulovorans</name>
    <dbReference type="NCBI Taxonomy" id="1906605"/>
    <lineage>
        <taxon>Bacteria</taxon>
        <taxon>Bacillati</taxon>
        <taxon>Bacillota</taxon>
        <taxon>Bacilli</taxon>
        <taxon>Bacillales</taxon>
        <taxon>Paenibacillaceae</taxon>
        <taxon>Candidatus Reconcilbacillus</taxon>
    </lineage>
</organism>
<dbReference type="SMART" id="SM00304">
    <property type="entry name" value="HAMP"/>
    <property type="match status" value="1"/>
</dbReference>
<dbReference type="CDD" id="cd06225">
    <property type="entry name" value="HAMP"/>
    <property type="match status" value="1"/>
</dbReference>
<dbReference type="GO" id="GO:0000155">
    <property type="term" value="F:phosphorelay sensor kinase activity"/>
    <property type="evidence" value="ECO:0007669"/>
    <property type="project" value="InterPro"/>
</dbReference>
<evidence type="ECO:0000313" key="18">
    <source>
        <dbReference type="Proteomes" id="UP000243688"/>
    </source>
</evidence>
<evidence type="ECO:0000256" key="4">
    <source>
        <dbReference type="ARBA" id="ARBA00022475"/>
    </source>
</evidence>
<dbReference type="SMART" id="SM00387">
    <property type="entry name" value="HATPase_c"/>
    <property type="match status" value="1"/>
</dbReference>
<dbReference type="GO" id="GO:0005524">
    <property type="term" value="F:ATP binding"/>
    <property type="evidence" value="ECO:0007669"/>
    <property type="project" value="UniProtKB-KW"/>
</dbReference>
<evidence type="ECO:0000256" key="9">
    <source>
        <dbReference type="ARBA" id="ARBA00022777"/>
    </source>
</evidence>
<dbReference type="EMBL" id="MOXJ01000024">
    <property type="protein sequence ID" value="PDO09897.1"/>
    <property type="molecule type" value="Genomic_DNA"/>
</dbReference>
<keyword evidence="9" id="KW-0418">Kinase</keyword>
<keyword evidence="4" id="KW-1003">Cell membrane</keyword>
<evidence type="ECO:0000256" key="6">
    <source>
        <dbReference type="ARBA" id="ARBA00022679"/>
    </source>
</evidence>
<evidence type="ECO:0000256" key="8">
    <source>
        <dbReference type="ARBA" id="ARBA00022741"/>
    </source>
</evidence>
<keyword evidence="10" id="KW-0067">ATP-binding</keyword>
<evidence type="ECO:0000256" key="3">
    <source>
        <dbReference type="ARBA" id="ARBA00012438"/>
    </source>
</evidence>
<dbReference type="AlphaFoldDB" id="A0A2A6DZH1"/>
<dbReference type="Proteomes" id="UP000243688">
    <property type="component" value="Unassembled WGS sequence"/>
</dbReference>
<accession>A0A2A6DZH1</accession>